<feature type="signal peptide" evidence="1">
    <location>
        <begin position="1"/>
        <end position="17"/>
    </location>
</feature>
<dbReference type="OrthoDB" id="5948002at2"/>
<dbReference type="Proteomes" id="UP000253740">
    <property type="component" value="Unassembled WGS sequence"/>
</dbReference>
<dbReference type="EMBL" id="DF952381">
    <property type="protein sequence ID" value="GAN45443.1"/>
    <property type="molecule type" value="Genomic_DNA"/>
</dbReference>
<keyword evidence="1" id="KW-0732">Signal</keyword>
<evidence type="ECO:0000313" key="2">
    <source>
        <dbReference type="EMBL" id="GAN45443.1"/>
    </source>
</evidence>
<reference evidence="2" key="1">
    <citation type="submission" date="2015-03" db="EMBL/GenBank/DDBJ databases">
        <title>Draft genome sequence of Mizugakiibacter sediminis skMP5.</title>
        <authorList>
            <person name="Watanabe T."/>
            <person name="Kojima H."/>
            <person name="Fukui M."/>
        </authorList>
    </citation>
    <scope>NUCLEOTIDE SEQUENCE</scope>
    <source>
        <strain evidence="2">SkMP5</strain>
    </source>
</reference>
<evidence type="ECO:0008006" key="5">
    <source>
        <dbReference type="Google" id="ProtNLM"/>
    </source>
</evidence>
<dbReference type="PROSITE" id="PS51257">
    <property type="entry name" value="PROKAR_LIPOPROTEIN"/>
    <property type="match status" value="1"/>
</dbReference>
<accession>A0A0K8QPC6</accession>
<proteinExistence type="predicted"/>
<feature type="chain" id="PRO_5007415065" description="Lipoprotein" evidence="1">
    <location>
        <begin position="18"/>
        <end position="240"/>
    </location>
</feature>
<evidence type="ECO:0000313" key="3">
    <source>
        <dbReference type="EMBL" id="GAP66740.1"/>
    </source>
</evidence>
<dbReference type="RefSeq" id="WP_062537330.1">
    <property type="nucleotide sequence ID" value="NZ_DF970229.1"/>
</dbReference>
<evidence type="ECO:0000256" key="1">
    <source>
        <dbReference type="SAM" id="SignalP"/>
    </source>
</evidence>
<sequence length="240" mass="25697">MPTRRSFALAFSAALLAACSQDGNAPTPAQLAAQQQAAREAQAAQKQALYQAMVNTQRYALAVPIGQEIVTRYAGTQAAAAVQKTLPEVQRTAAENAEKARLQALWSYQTGKESGGTQITASIYSSRPGGDDRVRLVLRRHSAWGQSVYLFGSGRGFACSGRCSIPIGIDGAPPKPWKAYLPETGEPAIFIEDDGRFIAALAKAKKLTMQVELKGRGSETLVFEVGGYDPARFPPLPGKR</sequence>
<organism evidence="3">
    <name type="scientific">Mizugakiibacter sediminis</name>
    <dbReference type="NCBI Taxonomy" id="1475481"/>
    <lineage>
        <taxon>Bacteria</taxon>
        <taxon>Pseudomonadati</taxon>
        <taxon>Pseudomonadota</taxon>
        <taxon>Gammaproteobacteria</taxon>
        <taxon>Lysobacterales</taxon>
        <taxon>Rhodanobacteraceae</taxon>
        <taxon>Mizugakiibacter</taxon>
    </lineage>
</organism>
<dbReference type="AlphaFoldDB" id="A0A0K8QPC6"/>
<dbReference type="STRING" id="1475481.GCA_000953855_02096"/>
<evidence type="ECO:0000313" key="4">
    <source>
        <dbReference type="Proteomes" id="UP000253740"/>
    </source>
</evidence>
<dbReference type="HOGENOM" id="CLU_1160153_0_0_6"/>
<name>A0A0K8QPC6_9GAMM</name>
<keyword evidence="4" id="KW-1185">Reference proteome</keyword>
<dbReference type="EMBL" id="DF970229">
    <property type="protein sequence ID" value="GAP66740.1"/>
    <property type="molecule type" value="Genomic_DNA"/>
</dbReference>
<reference evidence="3" key="2">
    <citation type="submission" date="2015-08" db="EMBL/GenBank/DDBJ databases">
        <title>Complete DNA Sequence of Pseudomonas syringae pv. actinidiae, the Causal Agent of Kiwifruit Canker Disease.</title>
        <authorList>
            <person name="Rikkerink E.H.A."/>
            <person name="Fineran P.C."/>
        </authorList>
    </citation>
    <scope>NUCLEOTIDE SEQUENCE</scope>
    <source>
        <strain evidence="3">SkMP5</strain>
    </source>
</reference>
<protein>
    <recommendedName>
        <fullName evidence="5">Lipoprotein</fullName>
    </recommendedName>
</protein>
<gene>
    <name evidence="2" type="ORF">MBSD_1992</name>
    <name evidence="3" type="ORF">MBSD_n2055</name>
</gene>